<keyword evidence="2" id="KW-1185">Reference proteome</keyword>
<evidence type="ECO:0000256" key="1">
    <source>
        <dbReference type="SAM" id="Phobius"/>
    </source>
</evidence>
<dbReference type="AlphaFoldDB" id="A0A1I7WHI8"/>
<feature type="transmembrane region" description="Helical" evidence="1">
    <location>
        <begin position="130"/>
        <end position="151"/>
    </location>
</feature>
<keyword evidence="1" id="KW-0812">Transmembrane</keyword>
<sequence>MLKTHTLEELDEVLVFLESRKSLPRRKRIQLLEEAMEYFVQDQWDNKSVRGFFYFFIIFCIFVNQIYFTLLRFSSDNYKLRSRHMYFYLDFLQSLGPLCVLSGKVSSYVFSKFEHIDLMHYYNRTEFLKVTFFSIYYISYVLNSIILKALYTFRRFQYLASLIRVMTRKLVRDIAKEKTEARIQLLNVANNIGLLTSSYLWNPPRFTNSVTPSWHSTKGLYRLLLIFSCLPSLKDNSGANTKVTSPEGIALIDCTEDETIKYENYTLQKYSNSLSICYNFSMLCPDWDKLAYLAVWPESPRLKV</sequence>
<evidence type="ECO:0000313" key="3">
    <source>
        <dbReference type="WBParaSite" id="Hba_04465"/>
    </source>
</evidence>
<feature type="transmembrane region" description="Helical" evidence="1">
    <location>
        <begin position="52"/>
        <end position="73"/>
    </location>
</feature>
<accession>A0A1I7WHI8</accession>
<reference evidence="3" key="1">
    <citation type="submission" date="2016-11" db="UniProtKB">
        <authorList>
            <consortium name="WormBaseParasite"/>
        </authorList>
    </citation>
    <scope>IDENTIFICATION</scope>
</reference>
<dbReference type="WBParaSite" id="Hba_04465">
    <property type="protein sequence ID" value="Hba_04465"/>
    <property type="gene ID" value="Hba_04465"/>
</dbReference>
<protein>
    <submittedName>
        <fullName evidence="3">Ion_trans domain-containing protein</fullName>
    </submittedName>
</protein>
<keyword evidence="1" id="KW-0472">Membrane</keyword>
<name>A0A1I7WHI8_HETBA</name>
<feature type="transmembrane region" description="Helical" evidence="1">
    <location>
        <begin position="85"/>
        <end position="110"/>
    </location>
</feature>
<organism evidence="2 3">
    <name type="scientific">Heterorhabditis bacteriophora</name>
    <name type="common">Entomopathogenic nematode worm</name>
    <dbReference type="NCBI Taxonomy" id="37862"/>
    <lineage>
        <taxon>Eukaryota</taxon>
        <taxon>Metazoa</taxon>
        <taxon>Ecdysozoa</taxon>
        <taxon>Nematoda</taxon>
        <taxon>Chromadorea</taxon>
        <taxon>Rhabditida</taxon>
        <taxon>Rhabditina</taxon>
        <taxon>Rhabditomorpha</taxon>
        <taxon>Strongyloidea</taxon>
        <taxon>Heterorhabditidae</taxon>
        <taxon>Heterorhabditis</taxon>
    </lineage>
</organism>
<evidence type="ECO:0000313" key="2">
    <source>
        <dbReference type="Proteomes" id="UP000095283"/>
    </source>
</evidence>
<keyword evidence="1" id="KW-1133">Transmembrane helix</keyword>
<proteinExistence type="predicted"/>
<dbReference type="Proteomes" id="UP000095283">
    <property type="component" value="Unplaced"/>
</dbReference>